<evidence type="ECO:0000313" key="5">
    <source>
        <dbReference type="EMBL" id="AHF13922.1"/>
    </source>
</evidence>
<gene>
    <name evidence="5" type="ORF">BARVI_10250</name>
</gene>
<keyword evidence="3" id="KW-0804">Transcription</keyword>
<dbReference type="PANTHER" id="PTHR43280:SF32">
    <property type="entry name" value="TRANSCRIPTIONAL REGULATORY PROTEIN"/>
    <property type="match status" value="1"/>
</dbReference>
<dbReference type="PROSITE" id="PS01124">
    <property type="entry name" value="HTH_ARAC_FAMILY_2"/>
    <property type="match status" value="1"/>
</dbReference>
<dbReference type="SMART" id="SM00342">
    <property type="entry name" value="HTH_ARAC"/>
    <property type="match status" value="1"/>
</dbReference>
<evidence type="ECO:0000256" key="3">
    <source>
        <dbReference type="ARBA" id="ARBA00023163"/>
    </source>
</evidence>
<dbReference type="Gene3D" id="1.10.10.60">
    <property type="entry name" value="Homeodomain-like"/>
    <property type="match status" value="1"/>
</dbReference>
<keyword evidence="2" id="KW-0238">DNA-binding</keyword>
<accession>W0ET15</accession>
<evidence type="ECO:0000256" key="2">
    <source>
        <dbReference type="ARBA" id="ARBA00023125"/>
    </source>
</evidence>
<dbReference type="HOGENOM" id="CLU_000445_88_11_10"/>
<dbReference type="KEGG" id="bvs:BARVI_10250"/>
<dbReference type="STRING" id="880074.BARVI_10250"/>
<organism evidence="5 6">
    <name type="scientific">Barnesiella viscericola DSM 18177</name>
    <dbReference type="NCBI Taxonomy" id="880074"/>
    <lineage>
        <taxon>Bacteria</taxon>
        <taxon>Pseudomonadati</taxon>
        <taxon>Bacteroidota</taxon>
        <taxon>Bacteroidia</taxon>
        <taxon>Bacteroidales</taxon>
        <taxon>Barnesiellaceae</taxon>
        <taxon>Barnesiella</taxon>
    </lineage>
</organism>
<feature type="domain" description="HTH araC/xylS-type" evidence="4">
    <location>
        <begin position="192"/>
        <end position="287"/>
    </location>
</feature>
<dbReference type="InterPro" id="IPR018060">
    <property type="entry name" value="HTH_AraC"/>
</dbReference>
<dbReference type="Pfam" id="PF12833">
    <property type="entry name" value="HTH_18"/>
    <property type="match status" value="1"/>
</dbReference>
<evidence type="ECO:0000256" key="1">
    <source>
        <dbReference type="ARBA" id="ARBA00023015"/>
    </source>
</evidence>
<dbReference type="AlphaFoldDB" id="W0ET15"/>
<proteinExistence type="predicted"/>
<dbReference type="PANTHER" id="PTHR43280">
    <property type="entry name" value="ARAC-FAMILY TRANSCRIPTIONAL REGULATOR"/>
    <property type="match status" value="1"/>
</dbReference>
<dbReference type="GO" id="GO:0003700">
    <property type="term" value="F:DNA-binding transcription factor activity"/>
    <property type="evidence" value="ECO:0007669"/>
    <property type="project" value="InterPro"/>
</dbReference>
<dbReference type="SUPFAM" id="SSF46689">
    <property type="entry name" value="Homeodomain-like"/>
    <property type="match status" value="1"/>
</dbReference>
<name>W0ET15_9BACT</name>
<evidence type="ECO:0000313" key="6">
    <source>
        <dbReference type="Proteomes" id="UP000018901"/>
    </source>
</evidence>
<sequence length="300" mass="33546">MTIKTVSRCNQLFSVKTLHPTVSLIPLGGCTSLSQPLRLGLYAVWLTAGGGGSPVFFGRREYDFSDGMLVASSPGQLVDSDWWGGCNGAEGWLLCFHPLWIRLLKGGREAGAHSFFRYRPDEALHLSLRECTALFREMDGLEEELRWGIDECSRAILGDRMGLLLDYVARFYKRQFITRREVEADWLGATDTWLEQFFRSGQARHSALPTAETLAARAGCSPAYFDDALRQATGKDTRNYVNAKRIALAESLLQQGRLSVEEVAETLGFPTGHDFCTVFRRLRGEMPGMPCCCREMGILN</sequence>
<dbReference type="EMBL" id="CP007034">
    <property type="protein sequence ID" value="AHF13922.1"/>
    <property type="molecule type" value="Genomic_DNA"/>
</dbReference>
<evidence type="ECO:0000259" key="4">
    <source>
        <dbReference type="PROSITE" id="PS01124"/>
    </source>
</evidence>
<keyword evidence="6" id="KW-1185">Reference proteome</keyword>
<reference evidence="5 6" key="1">
    <citation type="submission" date="2013-12" db="EMBL/GenBank/DDBJ databases">
        <authorList>
            <consortium name="DOE Joint Genome Institute"/>
            <person name="Eisen J."/>
            <person name="Huntemann M."/>
            <person name="Han J."/>
            <person name="Chen A."/>
            <person name="Kyrpides N."/>
            <person name="Mavromatis K."/>
            <person name="Markowitz V."/>
            <person name="Palaniappan K."/>
            <person name="Ivanova N."/>
            <person name="Schaumberg A."/>
            <person name="Pati A."/>
            <person name="Liolios K."/>
            <person name="Nordberg H.P."/>
            <person name="Cantor M.N."/>
            <person name="Hua S.X."/>
            <person name="Woyke T."/>
        </authorList>
    </citation>
    <scope>NUCLEOTIDE SEQUENCE [LARGE SCALE GENOMIC DNA]</scope>
    <source>
        <strain evidence="6">DSM 18177</strain>
    </source>
</reference>
<dbReference type="InterPro" id="IPR009057">
    <property type="entry name" value="Homeodomain-like_sf"/>
</dbReference>
<dbReference type="Proteomes" id="UP000018901">
    <property type="component" value="Chromosome"/>
</dbReference>
<protein>
    <recommendedName>
        <fullName evidence="4">HTH araC/xylS-type domain-containing protein</fullName>
    </recommendedName>
</protein>
<keyword evidence="1" id="KW-0805">Transcription regulation</keyword>
<dbReference type="GO" id="GO:0043565">
    <property type="term" value="F:sequence-specific DNA binding"/>
    <property type="evidence" value="ECO:0007669"/>
    <property type="project" value="InterPro"/>
</dbReference>
<dbReference type="eggNOG" id="COG2207">
    <property type="taxonomic scope" value="Bacteria"/>
</dbReference>